<evidence type="ECO:0000256" key="1">
    <source>
        <dbReference type="SAM" id="MobiDB-lite"/>
    </source>
</evidence>
<proteinExistence type="predicted"/>
<comment type="caution">
    <text evidence="2">The sequence shown here is derived from an EMBL/GenBank/DDBJ whole genome shotgun (WGS) entry which is preliminary data.</text>
</comment>
<gene>
    <name evidence="2" type="ORF">AC578_5982</name>
</gene>
<evidence type="ECO:0000313" key="2">
    <source>
        <dbReference type="EMBL" id="KXT02163.1"/>
    </source>
</evidence>
<reference evidence="2 3" key="1">
    <citation type="submission" date="2015-07" db="EMBL/GenBank/DDBJ databases">
        <title>Comparative genomics of the Sigatoka disease complex on banana suggests a link between parallel evolutionary changes in Pseudocercospora fijiensis and Pseudocercospora eumusae and increased virulence on the banana host.</title>
        <authorList>
            <person name="Chang T.-C."/>
            <person name="Salvucci A."/>
            <person name="Crous P.W."/>
            <person name="Stergiopoulos I."/>
        </authorList>
    </citation>
    <scope>NUCLEOTIDE SEQUENCE [LARGE SCALE GENOMIC DNA]</scope>
    <source>
        <strain evidence="2 3">CBS 114824</strain>
    </source>
</reference>
<sequence>MTNANAKPTRNLANRQKSHSRFNSNVNIQYHQIEEVVVVIPKSFRVKLMTIHLKEMSELLARSDDIEALNCCLMPSAGATSQSNAR</sequence>
<organism evidence="2 3">
    <name type="scientific">Pseudocercospora eumusae</name>
    <dbReference type="NCBI Taxonomy" id="321146"/>
    <lineage>
        <taxon>Eukaryota</taxon>
        <taxon>Fungi</taxon>
        <taxon>Dikarya</taxon>
        <taxon>Ascomycota</taxon>
        <taxon>Pezizomycotina</taxon>
        <taxon>Dothideomycetes</taxon>
        <taxon>Dothideomycetidae</taxon>
        <taxon>Mycosphaerellales</taxon>
        <taxon>Mycosphaerellaceae</taxon>
        <taxon>Pseudocercospora</taxon>
    </lineage>
</organism>
<accession>A0A139HID0</accession>
<name>A0A139HID0_9PEZI</name>
<keyword evidence="3" id="KW-1185">Reference proteome</keyword>
<dbReference type="EMBL" id="LFZN01000045">
    <property type="protein sequence ID" value="KXT02163.1"/>
    <property type="molecule type" value="Genomic_DNA"/>
</dbReference>
<feature type="region of interest" description="Disordered" evidence="1">
    <location>
        <begin position="1"/>
        <end position="23"/>
    </location>
</feature>
<dbReference type="Proteomes" id="UP000070133">
    <property type="component" value="Unassembled WGS sequence"/>
</dbReference>
<protein>
    <submittedName>
        <fullName evidence="2">Uncharacterized protein</fullName>
    </submittedName>
</protein>
<dbReference type="AlphaFoldDB" id="A0A139HID0"/>
<evidence type="ECO:0000313" key="3">
    <source>
        <dbReference type="Proteomes" id="UP000070133"/>
    </source>
</evidence>